<feature type="region of interest" description="Disordered" evidence="5">
    <location>
        <begin position="962"/>
        <end position="995"/>
    </location>
</feature>
<evidence type="ECO:0000256" key="3">
    <source>
        <dbReference type="ARBA" id="ARBA00023163"/>
    </source>
</evidence>
<keyword evidence="1" id="KW-0156">Chromatin regulator</keyword>
<accession>A0A8K0G2Z4</accession>
<evidence type="ECO:0000256" key="2">
    <source>
        <dbReference type="ARBA" id="ARBA00023015"/>
    </source>
</evidence>
<evidence type="ECO:0000256" key="4">
    <source>
        <dbReference type="ARBA" id="ARBA00023242"/>
    </source>
</evidence>
<feature type="compositionally biased region" description="Polar residues" evidence="5">
    <location>
        <begin position="486"/>
        <end position="503"/>
    </location>
</feature>
<feature type="region of interest" description="Disordered" evidence="5">
    <location>
        <begin position="913"/>
        <end position="943"/>
    </location>
</feature>
<feature type="region of interest" description="Disordered" evidence="5">
    <location>
        <begin position="283"/>
        <end position="382"/>
    </location>
</feature>
<gene>
    <name evidence="7" type="ORF">ILUMI_22259</name>
</gene>
<feature type="region of interest" description="Disordered" evidence="5">
    <location>
        <begin position="486"/>
        <end position="511"/>
    </location>
</feature>
<keyword evidence="8" id="KW-1185">Reference proteome</keyword>
<dbReference type="GO" id="GO:0006355">
    <property type="term" value="P:regulation of DNA-templated transcription"/>
    <property type="evidence" value="ECO:0007669"/>
    <property type="project" value="InterPro"/>
</dbReference>
<dbReference type="InterPro" id="IPR003150">
    <property type="entry name" value="DNA-bd_RFX"/>
</dbReference>
<feature type="non-terminal residue" evidence="7">
    <location>
        <position position="1057"/>
    </location>
</feature>
<keyword evidence="4" id="KW-0539">Nucleus</keyword>
<evidence type="ECO:0000256" key="1">
    <source>
        <dbReference type="ARBA" id="ARBA00022853"/>
    </source>
</evidence>
<comment type="caution">
    <text evidence="7">The sequence shown here is derived from an EMBL/GenBank/DDBJ whole genome shotgun (WGS) entry which is preliminary data.</text>
</comment>
<feature type="compositionally biased region" description="Low complexity" evidence="5">
    <location>
        <begin position="370"/>
        <end position="382"/>
    </location>
</feature>
<dbReference type="PANTHER" id="PTHR22970">
    <property type="entry name" value="AT-RICH INTERACTIVE DOMAIN-CONTAINING PROTEIN 2"/>
    <property type="match status" value="1"/>
</dbReference>
<dbReference type="AlphaFoldDB" id="A0A8K0G2Z4"/>
<dbReference type="Pfam" id="PF02257">
    <property type="entry name" value="RFX_DNA_binding"/>
    <property type="match status" value="1"/>
</dbReference>
<dbReference type="EMBL" id="VTPC01090255">
    <property type="protein sequence ID" value="KAF2883919.1"/>
    <property type="molecule type" value="Genomic_DNA"/>
</dbReference>
<name>A0A8K0G2Z4_IGNLU</name>
<dbReference type="Gene3D" id="1.10.10.10">
    <property type="entry name" value="Winged helix-like DNA-binding domain superfamily/Winged helix DNA-binding domain"/>
    <property type="match status" value="1"/>
</dbReference>
<feature type="compositionally biased region" description="Low complexity" evidence="5">
    <location>
        <begin position="324"/>
        <end position="338"/>
    </location>
</feature>
<feature type="compositionally biased region" description="Low complexity" evidence="5">
    <location>
        <begin position="544"/>
        <end position="558"/>
    </location>
</feature>
<dbReference type="OrthoDB" id="338531at2759"/>
<proteinExistence type="predicted"/>
<keyword evidence="2" id="KW-0805">Transcription regulation</keyword>
<sequence>SPTTTTQVTQVITPQQLVQQQHAHQQAIQENEQFALAWLRATYEPHNNSRVDHQELYKHYINSCAKIGRRGVIAPLHFPRCVRSVFGGTVGPNPVKPVNTSDPQYYEGIKVRAQPLVISVQSVSNLSTNQSQIKGGVRRKGQNVAIAPAPSPASVPNVNLVPDTTDTPPPSPASPILKAQLSAPSKSRESTIVVSPSSKSDMKSQVMAHPHLSQALLGNTNSCATAGPSKEPQTSQSNTSLIKSLLATKVNDCMTPVSMKSSMDCQTVVQVAARQQQQRLLAQQTTTQTPVNSKSAPQIKIVDSTPKTSRINGARQLFPDDITDSSVSSTTVSSTFSTGKREPPQPPPPPLAPLSNLNRTATPRVDNDDSNSTGNNSLASSSGINIGISSAEDGDNSLTSFEGLLNGVPNIDNPLILNDDSNSKDSLKSMGTGVISKNKPLMLADLLEKKVDKDPPILNGMLGKELRIGEKGLELVENHIEKVLNKDSNGNDKTGMNIINPSNIKKEEEMDTDIKQGIKRSANEDIAEVESKKPHLSTVNGSVNADSPAPDSMSSSSNGEEATGTVSTAAAKLFADIAADILEDEEEELLQEAQAQQAVEESGVVQVIQNNAVQQMYVDQSQQPQMIVAAQPRQILVSQPAIQATNQVVLPAGTQLKPGQTVIVQNTAQQRPQMVLQQANTGQFLLSQGIQGQMQLVASTTQPGQYVLQTGTTQGAYVVAQSQTAVVHGQPQTVLVAQTAQQQGTGTKTIIILQQPTASTATHHQKVMVTPQGQQVVVTQVQRPLLQTATSISNIVPSSTLIKTTASTVVSQTVASTSCTIMEKKVEEPRIIPKPKIMRDVTTPFVCEWGDCQIETRFKSANQVYMHVCAVHCPESIDELTCQWDRCDNMKRKRFSLMTHIYDKHCNIEAMKQSQIKRKHQSQSGKTEPPTPAPATPHPGYAPDAALHAIKRHALEFVNPKELQQRTAKQGVAAVSATAPRSGPPSVEQDDNEGPVTKSIRLTAALILRNLVIYSNNCKRYLRHYEPHLANVALSNVESSRTVAQILYDMTDGVSHR</sequence>
<dbReference type="GO" id="GO:0006325">
    <property type="term" value="P:chromatin organization"/>
    <property type="evidence" value="ECO:0007669"/>
    <property type="project" value="UniProtKB-KW"/>
</dbReference>
<feature type="region of interest" description="Disordered" evidence="5">
    <location>
        <begin position="162"/>
        <end position="203"/>
    </location>
</feature>
<feature type="domain" description="RFX-type winged-helix" evidence="6">
    <location>
        <begin position="35"/>
        <end position="113"/>
    </location>
</feature>
<evidence type="ECO:0000313" key="7">
    <source>
        <dbReference type="EMBL" id="KAF2883919.1"/>
    </source>
</evidence>
<reference evidence="7" key="1">
    <citation type="submission" date="2019-08" db="EMBL/GenBank/DDBJ databases">
        <title>The genome of the North American firefly Photinus pyralis.</title>
        <authorList>
            <consortium name="Photinus pyralis genome working group"/>
            <person name="Fallon T.R."/>
            <person name="Sander Lower S.E."/>
            <person name="Weng J.-K."/>
        </authorList>
    </citation>
    <scope>NUCLEOTIDE SEQUENCE</scope>
    <source>
        <strain evidence="7">TRF0915ILg1</strain>
        <tissue evidence="7">Whole body</tissue>
    </source>
</reference>
<evidence type="ECO:0000256" key="5">
    <source>
        <dbReference type="SAM" id="MobiDB-lite"/>
    </source>
</evidence>
<dbReference type="PANTHER" id="PTHR22970:SF14">
    <property type="entry name" value="AT-RICH INTERACTIVE DOMAIN-CONTAINING PROTEIN 2"/>
    <property type="match status" value="1"/>
</dbReference>
<dbReference type="InterPro" id="IPR052406">
    <property type="entry name" value="Chromatin_Remodeling_Comp"/>
</dbReference>
<dbReference type="InterPro" id="IPR036388">
    <property type="entry name" value="WH-like_DNA-bd_sf"/>
</dbReference>
<feature type="compositionally biased region" description="Polar residues" evidence="5">
    <location>
        <begin position="182"/>
        <end position="199"/>
    </location>
</feature>
<organism evidence="7 8">
    <name type="scientific">Ignelater luminosus</name>
    <name type="common">Cucubano</name>
    <name type="synonym">Pyrophorus luminosus</name>
    <dbReference type="NCBI Taxonomy" id="2038154"/>
    <lineage>
        <taxon>Eukaryota</taxon>
        <taxon>Metazoa</taxon>
        <taxon>Ecdysozoa</taxon>
        <taxon>Arthropoda</taxon>
        <taxon>Hexapoda</taxon>
        <taxon>Insecta</taxon>
        <taxon>Pterygota</taxon>
        <taxon>Neoptera</taxon>
        <taxon>Endopterygota</taxon>
        <taxon>Coleoptera</taxon>
        <taxon>Polyphaga</taxon>
        <taxon>Elateriformia</taxon>
        <taxon>Elateroidea</taxon>
        <taxon>Elateridae</taxon>
        <taxon>Agrypninae</taxon>
        <taxon>Pyrophorini</taxon>
        <taxon>Ignelater</taxon>
    </lineage>
</organism>
<feature type="region of interest" description="Disordered" evidence="5">
    <location>
        <begin position="219"/>
        <end position="238"/>
    </location>
</feature>
<evidence type="ECO:0000313" key="8">
    <source>
        <dbReference type="Proteomes" id="UP000801492"/>
    </source>
</evidence>
<dbReference type="PROSITE" id="PS51526">
    <property type="entry name" value="RFX_DBD"/>
    <property type="match status" value="1"/>
</dbReference>
<evidence type="ECO:0000259" key="6">
    <source>
        <dbReference type="PROSITE" id="PS51526"/>
    </source>
</evidence>
<keyword evidence="3" id="KW-0804">Transcription</keyword>
<dbReference type="GO" id="GO:0003677">
    <property type="term" value="F:DNA binding"/>
    <property type="evidence" value="ECO:0007669"/>
    <property type="project" value="InterPro"/>
</dbReference>
<protein>
    <recommendedName>
        <fullName evidence="6">RFX-type winged-helix domain-containing protein</fullName>
    </recommendedName>
</protein>
<dbReference type="Proteomes" id="UP000801492">
    <property type="component" value="Unassembled WGS sequence"/>
</dbReference>
<feature type="region of interest" description="Disordered" evidence="5">
    <location>
        <begin position="525"/>
        <end position="564"/>
    </location>
</feature>